<proteinExistence type="predicted"/>
<accession>A0ACC0NAY8</accession>
<name>A0ACC0NAY8_RHOML</name>
<sequence>MMVQKKKKAVRNVEQCESSTSMRISEDVQRTTITMQMKIEAMQKEIDAMQMRMRNGGKLNWNYLWIVVFCVVSYMCGKSSH</sequence>
<dbReference type="EMBL" id="CM046393">
    <property type="protein sequence ID" value="KAI8550421.1"/>
    <property type="molecule type" value="Genomic_DNA"/>
</dbReference>
<keyword evidence="2" id="KW-1185">Reference proteome</keyword>
<reference evidence="1" key="1">
    <citation type="submission" date="2022-02" db="EMBL/GenBank/DDBJ databases">
        <title>Plant Genome Project.</title>
        <authorList>
            <person name="Zhang R.-G."/>
        </authorList>
    </citation>
    <scope>NUCLEOTIDE SEQUENCE</scope>
    <source>
        <strain evidence="1">AT1</strain>
    </source>
</reference>
<organism evidence="1 2">
    <name type="scientific">Rhododendron molle</name>
    <name type="common">Chinese azalea</name>
    <name type="synonym">Azalea mollis</name>
    <dbReference type="NCBI Taxonomy" id="49168"/>
    <lineage>
        <taxon>Eukaryota</taxon>
        <taxon>Viridiplantae</taxon>
        <taxon>Streptophyta</taxon>
        <taxon>Embryophyta</taxon>
        <taxon>Tracheophyta</taxon>
        <taxon>Spermatophyta</taxon>
        <taxon>Magnoliopsida</taxon>
        <taxon>eudicotyledons</taxon>
        <taxon>Gunneridae</taxon>
        <taxon>Pentapetalae</taxon>
        <taxon>asterids</taxon>
        <taxon>Ericales</taxon>
        <taxon>Ericaceae</taxon>
        <taxon>Ericoideae</taxon>
        <taxon>Rhodoreae</taxon>
        <taxon>Rhododendron</taxon>
    </lineage>
</organism>
<gene>
    <name evidence="1" type="ORF">RHMOL_Rhmol06G0105200</name>
</gene>
<evidence type="ECO:0000313" key="2">
    <source>
        <dbReference type="Proteomes" id="UP001062846"/>
    </source>
</evidence>
<protein>
    <submittedName>
        <fullName evidence="1">Uncharacterized protein</fullName>
    </submittedName>
</protein>
<comment type="caution">
    <text evidence="1">The sequence shown here is derived from an EMBL/GenBank/DDBJ whole genome shotgun (WGS) entry which is preliminary data.</text>
</comment>
<evidence type="ECO:0000313" key="1">
    <source>
        <dbReference type="EMBL" id="KAI8550421.1"/>
    </source>
</evidence>
<dbReference type="Proteomes" id="UP001062846">
    <property type="component" value="Chromosome 6"/>
</dbReference>